<dbReference type="PROSITE" id="PS51085">
    <property type="entry name" value="2FE2S_FER_2"/>
    <property type="match status" value="1"/>
</dbReference>
<keyword evidence="4" id="KW-1185">Reference proteome</keyword>
<evidence type="ECO:0000259" key="1">
    <source>
        <dbReference type="PROSITE" id="PS51085"/>
    </source>
</evidence>
<dbReference type="InterPro" id="IPR017927">
    <property type="entry name" value="FAD-bd_FR_type"/>
</dbReference>
<dbReference type="InterPro" id="IPR036010">
    <property type="entry name" value="2Fe-2S_ferredoxin-like_sf"/>
</dbReference>
<dbReference type="Gene3D" id="3.40.50.80">
    <property type="entry name" value="Nucleotide-binding domain of ferredoxin-NADP reductase (FNR) module"/>
    <property type="match status" value="1"/>
</dbReference>
<dbReference type="CDD" id="cd06185">
    <property type="entry name" value="PDR_like"/>
    <property type="match status" value="1"/>
</dbReference>
<feature type="domain" description="FAD-binding FR-type" evidence="2">
    <location>
        <begin position="3"/>
        <end position="117"/>
    </location>
</feature>
<dbReference type="Proteomes" id="UP001156641">
    <property type="component" value="Unassembled WGS sequence"/>
</dbReference>
<name>A0ABQ6A9Q1_9PROT</name>
<feature type="domain" description="2Fe-2S ferredoxin-type" evidence="1">
    <location>
        <begin position="244"/>
        <end position="330"/>
    </location>
</feature>
<dbReference type="InterPro" id="IPR006058">
    <property type="entry name" value="2Fe2S_fd_BS"/>
</dbReference>
<reference evidence="4" key="1">
    <citation type="journal article" date="2019" name="Int. J. Syst. Evol. Microbiol.">
        <title>The Global Catalogue of Microorganisms (GCM) 10K type strain sequencing project: providing services to taxonomists for standard genome sequencing and annotation.</title>
        <authorList>
            <consortium name="The Broad Institute Genomics Platform"/>
            <consortium name="The Broad Institute Genome Sequencing Center for Infectious Disease"/>
            <person name="Wu L."/>
            <person name="Ma J."/>
        </authorList>
    </citation>
    <scope>NUCLEOTIDE SEQUENCE [LARGE SCALE GENOMIC DNA]</scope>
    <source>
        <strain evidence="4">NBRC 112502</strain>
    </source>
</reference>
<protein>
    <submittedName>
        <fullName evidence="3">Vanillate O-demethylase oxidoreductase</fullName>
    </submittedName>
</protein>
<dbReference type="InterPro" id="IPR012675">
    <property type="entry name" value="Beta-grasp_dom_sf"/>
</dbReference>
<gene>
    <name evidence="3" type="primary">vanB</name>
    <name evidence="3" type="ORF">GCM10010909_16430</name>
</gene>
<accession>A0ABQ6A9Q1</accession>
<dbReference type="PANTHER" id="PTHR47354">
    <property type="entry name" value="NADH OXIDOREDUCTASE HCR"/>
    <property type="match status" value="1"/>
</dbReference>
<dbReference type="Gene3D" id="2.40.30.10">
    <property type="entry name" value="Translation factors"/>
    <property type="match status" value="1"/>
</dbReference>
<dbReference type="InterPro" id="IPR039261">
    <property type="entry name" value="FNR_nucleotide-bd"/>
</dbReference>
<evidence type="ECO:0000259" key="2">
    <source>
        <dbReference type="PROSITE" id="PS51384"/>
    </source>
</evidence>
<sequence length="330" mass="35784">MQPHTLPLRIAYVESATDLIKLVRLVSAEGSTLPGFSPGAHIQIELPASANVSGGNWRSYSLINFDPALDTATPAREYLVAIRREDEGRGGSLHVHRNFKAGDVVNTRPPANNFTLNPHPGSLLLGGGIGVTPIISMASELARLKFGFDFHYTGRNAGQLAFTDVLKSRFDGRLHLHADDDPATRLDIAALLKTHNPSQPIYVCGPKGMINATIEIAEGLGWAKADIHFELFTEATARDGDQPFDVELKSSGRTFTVPADKSLLQTLEENGVNMLYDCRSGYCGLCSVPVLYGEIDHRDTFLSANDYAKGDVMQACISRAKVGSHLVLDL</sequence>
<proteinExistence type="predicted"/>
<dbReference type="SUPFAM" id="SSF54292">
    <property type="entry name" value="2Fe-2S ferredoxin-like"/>
    <property type="match status" value="1"/>
</dbReference>
<dbReference type="SUPFAM" id="SSF63380">
    <property type="entry name" value="Riboflavin synthase domain-like"/>
    <property type="match status" value="1"/>
</dbReference>
<dbReference type="InterPro" id="IPR017938">
    <property type="entry name" value="Riboflavin_synthase-like_b-brl"/>
</dbReference>
<dbReference type="PROSITE" id="PS51384">
    <property type="entry name" value="FAD_FR"/>
    <property type="match status" value="1"/>
</dbReference>
<dbReference type="Pfam" id="PF00111">
    <property type="entry name" value="Fer2"/>
    <property type="match status" value="1"/>
</dbReference>
<dbReference type="SUPFAM" id="SSF52343">
    <property type="entry name" value="Ferredoxin reductase-like, C-terminal NADP-linked domain"/>
    <property type="match status" value="1"/>
</dbReference>
<dbReference type="InterPro" id="IPR001041">
    <property type="entry name" value="2Fe-2S_ferredoxin-type"/>
</dbReference>
<dbReference type="CDD" id="cd00207">
    <property type="entry name" value="fer2"/>
    <property type="match status" value="1"/>
</dbReference>
<dbReference type="Gene3D" id="3.10.20.30">
    <property type="match status" value="1"/>
</dbReference>
<dbReference type="PANTHER" id="PTHR47354:SF2">
    <property type="entry name" value="BLR2392 PROTEIN"/>
    <property type="match status" value="1"/>
</dbReference>
<evidence type="ECO:0000313" key="3">
    <source>
        <dbReference type="EMBL" id="GLR66963.1"/>
    </source>
</evidence>
<comment type="caution">
    <text evidence="3">The sequence shown here is derived from an EMBL/GenBank/DDBJ whole genome shotgun (WGS) entry which is preliminary data.</text>
</comment>
<organism evidence="3 4">
    <name type="scientific">Acidocella aquatica</name>
    <dbReference type="NCBI Taxonomy" id="1922313"/>
    <lineage>
        <taxon>Bacteria</taxon>
        <taxon>Pseudomonadati</taxon>
        <taxon>Pseudomonadota</taxon>
        <taxon>Alphaproteobacteria</taxon>
        <taxon>Acetobacterales</taxon>
        <taxon>Acidocellaceae</taxon>
        <taxon>Acidocella</taxon>
    </lineage>
</organism>
<dbReference type="EMBL" id="BSOS01000043">
    <property type="protein sequence ID" value="GLR66963.1"/>
    <property type="molecule type" value="Genomic_DNA"/>
</dbReference>
<evidence type="ECO:0000313" key="4">
    <source>
        <dbReference type="Proteomes" id="UP001156641"/>
    </source>
</evidence>
<dbReference type="PROSITE" id="PS00197">
    <property type="entry name" value="2FE2S_FER_1"/>
    <property type="match status" value="1"/>
</dbReference>
<dbReference type="InterPro" id="IPR050415">
    <property type="entry name" value="MRET"/>
</dbReference>